<keyword evidence="11" id="KW-1185">Reference proteome</keyword>
<dbReference type="GO" id="GO:0031071">
    <property type="term" value="F:cysteine desulfurase activity"/>
    <property type="evidence" value="ECO:0007669"/>
    <property type="project" value="UniProtKB-EC"/>
</dbReference>
<dbReference type="EMBL" id="CP012332">
    <property type="protein sequence ID" value="AKU90643.1"/>
    <property type="molecule type" value="Genomic_DNA"/>
</dbReference>
<evidence type="ECO:0000256" key="2">
    <source>
        <dbReference type="ARBA" id="ARBA00006490"/>
    </source>
</evidence>
<feature type="domain" description="Aminotransferase class V" evidence="9">
    <location>
        <begin position="10"/>
        <end position="365"/>
    </location>
</feature>
<dbReference type="PIRSF" id="PIRSF005572">
    <property type="entry name" value="NifS"/>
    <property type="match status" value="1"/>
</dbReference>
<accession>A0A0K1PAS4</accession>
<comment type="catalytic activity">
    <reaction evidence="8">
        <text>(sulfur carrier)-H + L-cysteine = (sulfur carrier)-SH + L-alanine</text>
        <dbReference type="Rhea" id="RHEA:43892"/>
        <dbReference type="Rhea" id="RHEA-COMP:14737"/>
        <dbReference type="Rhea" id="RHEA-COMP:14739"/>
        <dbReference type="ChEBI" id="CHEBI:29917"/>
        <dbReference type="ChEBI" id="CHEBI:35235"/>
        <dbReference type="ChEBI" id="CHEBI:57972"/>
        <dbReference type="ChEBI" id="CHEBI:64428"/>
        <dbReference type="EC" id="2.8.1.7"/>
    </reaction>
</comment>
<evidence type="ECO:0000256" key="7">
    <source>
        <dbReference type="ARBA" id="ARBA00023014"/>
    </source>
</evidence>
<dbReference type="InterPro" id="IPR000192">
    <property type="entry name" value="Aminotrans_V_dom"/>
</dbReference>
<dbReference type="Gene3D" id="3.40.640.10">
    <property type="entry name" value="Type I PLP-dependent aspartate aminotransferase-like (Major domain)"/>
    <property type="match status" value="1"/>
</dbReference>
<comment type="similarity">
    <text evidence="2">Belongs to the class-V pyridoxal-phosphate-dependent aminotransferase family. NifS/IscS subfamily.</text>
</comment>
<evidence type="ECO:0000256" key="8">
    <source>
        <dbReference type="ARBA" id="ARBA00050776"/>
    </source>
</evidence>
<dbReference type="InterPro" id="IPR015421">
    <property type="entry name" value="PyrdxlP-dep_Trfase_major"/>
</dbReference>
<dbReference type="Proteomes" id="UP000055590">
    <property type="component" value="Chromosome"/>
</dbReference>
<dbReference type="InterPro" id="IPR015424">
    <property type="entry name" value="PyrdxlP-dep_Trfase"/>
</dbReference>
<evidence type="ECO:0000313" key="11">
    <source>
        <dbReference type="Proteomes" id="UP000055590"/>
    </source>
</evidence>
<name>A0A0K1PAS4_9BACT</name>
<dbReference type="InterPro" id="IPR015422">
    <property type="entry name" value="PyrdxlP-dep_Trfase_small"/>
</dbReference>
<dbReference type="Gene3D" id="3.90.1150.10">
    <property type="entry name" value="Aspartate Aminotransferase, domain 1"/>
    <property type="match status" value="1"/>
</dbReference>
<dbReference type="AlphaFoldDB" id="A0A0K1PAS4"/>
<keyword evidence="5" id="KW-0663">Pyridoxal phosphate</keyword>
<evidence type="ECO:0000256" key="1">
    <source>
        <dbReference type="ARBA" id="ARBA00001933"/>
    </source>
</evidence>
<keyword evidence="4" id="KW-0479">Metal-binding</keyword>
<dbReference type="InterPro" id="IPR016454">
    <property type="entry name" value="Cysteine_dSase"/>
</dbReference>
<dbReference type="Pfam" id="PF00266">
    <property type="entry name" value="Aminotran_5"/>
    <property type="match status" value="1"/>
</dbReference>
<evidence type="ECO:0000256" key="4">
    <source>
        <dbReference type="ARBA" id="ARBA00022723"/>
    </source>
</evidence>
<evidence type="ECO:0000259" key="9">
    <source>
        <dbReference type="Pfam" id="PF00266"/>
    </source>
</evidence>
<organism evidence="10 11">
    <name type="scientific">Vulgatibacter incomptus</name>
    <dbReference type="NCBI Taxonomy" id="1391653"/>
    <lineage>
        <taxon>Bacteria</taxon>
        <taxon>Pseudomonadati</taxon>
        <taxon>Myxococcota</taxon>
        <taxon>Myxococcia</taxon>
        <taxon>Myxococcales</taxon>
        <taxon>Cystobacterineae</taxon>
        <taxon>Vulgatibacteraceae</taxon>
        <taxon>Vulgatibacter</taxon>
    </lineage>
</organism>
<comment type="cofactor">
    <cofactor evidence="1">
        <name>pyridoxal 5'-phosphate</name>
        <dbReference type="ChEBI" id="CHEBI:597326"/>
    </cofactor>
</comment>
<keyword evidence="6" id="KW-0408">Iron</keyword>
<dbReference type="RefSeq" id="WP_050725068.1">
    <property type="nucleotide sequence ID" value="NZ_CP012332.1"/>
</dbReference>
<reference evidence="10 11" key="1">
    <citation type="submission" date="2015-08" db="EMBL/GenBank/DDBJ databases">
        <authorList>
            <person name="Babu N.S."/>
            <person name="Beckwith C.J."/>
            <person name="Beseler K.G."/>
            <person name="Brison A."/>
            <person name="Carone J.V."/>
            <person name="Caskin T.P."/>
            <person name="Diamond M."/>
            <person name="Durham M.E."/>
            <person name="Foxe J.M."/>
            <person name="Go M."/>
            <person name="Henderson B.A."/>
            <person name="Jones I.B."/>
            <person name="McGettigan J.A."/>
            <person name="Micheletti S.J."/>
            <person name="Nasrallah M.E."/>
            <person name="Ortiz D."/>
            <person name="Piller C.R."/>
            <person name="Privatt S.R."/>
            <person name="Schneider S.L."/>
            <person name="Sharp S."/>
            <person name="Smith T.C."/>
            <person name="Stanton J.D."/>
            <person name="Ullery H.E."/>
            <person name="Wilson R.J."/>
            <person name="Serrano M.G."/>
            <person name="Buck G."/>
            <person name="Lee V."/>
            <person name="Wang Y."/>
            <person name="Carvalho R."/>
            <person name="Voegtly L."/>
            <person name="Shi R."/>
            <person name="Duckworth R."/>
            <person name="Johnson A."/>
            <person name="Loviza R."/>
            <person name="Walstead R."/>
            <person name="Shah Z."/>
            <person name="Kiflezghi M."/>
            <person name="Wade K."/>
            <person name="Ball S.L."/>
            <person name="Bradley K.W."/>
            <person name="Asai D.J."/>
            <person name="Bowman C.A."/>
            <person name="Russell D.A."/>
            <person name="Pope W.H."/>
            <person name="Jacobs-Sera D."/>
            <person name="Hendrix R.W."/>
            <person name="Hatfull G.F."/>
        </authorList>
    </citation>
    <scope>NUCLEOTIDE SEQUENCE [LARGE SCALE GENOMIC DNA]</scope>
    <source>
        <strain evidence="10 11">DSM 27710</strain>
    </source>
</reference>
<gene>
    <name evidence="10" type="ORF">AKJ08_1030</name>
</gene>
<dbReference type="PATRIC" id="fig|1391653.3.peg.1056"/>
<dbReference type="KEGG" id="vin:AKJ08_1030"/>
<evidence type="ECO:0000256" key="6">
    <source>
        <dbReference type="ARBA" id="ARBA00023004"/>
    </source>
</evidence>
<protein>
    <submittedName>
        <fullName evidence="10">Cysteine desulfurase</fullName>
    </submittedName>
</protein>
<evidence type="ECO:0000313" key="10">
    <source>
        <dbReference type="EMBL" id="AKU90643.1"/>
    </source>
</evidence>
<evidence type="ECO:0000256" key="5">
    <source>
        <dbReference type="ARBA" id="ARBA00022898"/>
    </source>
</evidence>
<keyword evidence="3" id="KW-0808">Transferase</keyword>
<dbReference type="PANTHER" id="PTHR11601:SF34">
    <property type="entry name" value="CYSTEINE DESULFURASE"/>
    <property type="match status" value="1"/>
</dbReference>
<sequence length="384" mass="39104">MPTELVGRAYFDWAAGAPLHPVAREAAERALALGAGNPSSVHAEGRAARRLLEEARERVARLAGCAPGDVIFTGSGSEANAAAILGARVRPGRLLLGAIEHPSLRIAAESLRAGSAEVEDLPVLPSGTIDIERARAAIAEGPVTAVAVQLANNETGAIQPIEALAAMARDVGAPLHCDAVQAAGKLDLAPWTARCASLALSAHKLGGLAGAGALVLRAGEERAALIPGHQERGRRGGTPALVAIAAFGAAADLAFRERESRASRLADRSSRLEEIVRAAGSEVRINASEVERVPGIVSATFPGVDGETLLVALDLAGIACSHGAACSTGAMDPSHVLLAMGLSADGARSTLRFSVGPDTSDDELALLRNALPAALAQASVARSR</sequence>
<dbReference type="PANTHER" id="PTHR11601">
    <property type="entry name" value="CYSTEINE DESULFURYLASE FAMILY MEMBER"/>
    <property type="match status" value="1"/>
</dbReference>
<dbReference type="GO" id="GO:0046872">
    <property type="term" value="F:metal ion binding"/>
    <property type="evidence" value="ECO:0007669"/>
    <property type="project" value="UniProtKB-KW"/>
</dbReference>
<proteinExistence type="inferred from homology"/>
<dbReference type="SUPFAM" id="SSF53383">
    <property type="entry name" value="PLP-dependent transferases"/>
    <property type="match status" value="1"/>
</dbReference>
<dbReference type="STRING" id="1391653.AKJ08_1030"/>
<evidence type="ECO:0000256" key="3">
    <source>
        <dbReference type="ARBA" id="ARBA00022679"/>
    </source>
</evidence>
<dbReference type="GO" id="GO:0051536">
    <property type="term" value="F:iron-sulfur cluster binding"/>
    <property type="evidence" value="ECO:0007669"/>
    <property type="project" value="UniProtKB-KW"/>
</dbReference>
<dbReference type="Gene3D" id="1.10.260.50">
    <property type="match status" value="1"/>
</dbReference>
<keyword evidence="7" id="KW-0411">Iron-sulfur</keyword>